<evidence type="ECO:0000256" key="5">
    <source>
        <dbReference type="SAM" id="Phobius"/>
    </source>
</evidence>
<dbReference type="GO" id="GO:0008270">
    <property type="term" value="F:zinc ion binding"/>
    <property type="evidence" value="ECO:0007669"/>
    <property type="project" value="UniProtKB-KW"/>
</dbReference>
<dbReference type="Proteomes" id="UP001370490">
    <property type="component" value="Unassembled WGS sequence"/>
</dbReference>
<keyword evidence="8" id="KW-1185">Reference proteome</keyword>
<dbReference type="GO" id="GO:0061630">
    <property type="term" value="F:ubiquitin protein ligase activity"/>
    <property type="evidence" value="ECO:0007669"/>
    <property type="project" value="TreeGrafter"/>
</dbReference>
<evidence type="ECO:0000256" key="4">
    <source>
        <dbReference type="PROSITE-ProRule" id="PRU00175"/>
    </source>
</evidence>
<evidence type="ECO:0000313" key="8">
    <source>
        <dbReference type="Proteomes" id="UP001370490"/>
    </source>
</evidence>
<keyword evidence="2 4" id="KW-0863">Zinc-finger</keyword>
<dbReference type="EMBL" id="JBAMMX010000011">
    <property type="protein sequence ID" value="KAK6931555.1"/>
    <property type="molecule type" value="Genomic_DNA"/>
</dbReference>
<sequence length="178" mass="19492">MGLQSHLNDVSSDSIPLLVFALIANCICYLRSLLFKLTQSVGSIRVGSDSVVVVRDGPLMTTTMGSGLASLVVLAEQLRLNRVFSHRYGGDGFVSGLGSDCVVCLCRLRNGDMVRRLECGHVFHKECFDGWLDHMNFNCPLCRLPLVSDERVVSIERRVGGDIISWFPSSFTTSSSSS</sequence>
<comment type="caution">
    <text evidence="7">The sequence shown here is derived from an EMBL/GenBank/DDBJ whole genome shotgun (WGS) entry which is preliminary data.</text>
</comment>
<dbReference type="PANTHER" id="PTHR45969:SF5">
    <property type="entry name" value="E3 UBIQUITIN-PROTEIN LIGASE RHA2A"/>
    <property type="match status" value="1"/>
</dbReference>
<dbReference type="PROSITE" id="PS50089">
    <property type="entry name" value="ZF_RING_2"/>
    <property type="match status" value="1"/>
</dbReference>
<keyword evidence="3" id="KW-0862">Zinc</keyword>
<dbReference type="GO" id="GO:0016567">
    <property type="term" value="P:protein ubiquitination"/>
    <property type="evidence" value="ECO:0007669"/>
    <property type="project" value="TreeGrafter"/>
</dbReference>
<proteinExistence type="predicted"/>
<reference evidence="7 8" key="1">
    <citation type="submission" date="2023-12" db="EMBL/GenBank/DDBJ databases">
        <title>A high-quality genome assembly for Dillenia turbinata (Dilleniales).</title>
        <authorList>
            <person name="Chanderbali A."/>
        </authorList>
    </citation>
    <scope>NUCLEOTIDE SEQUENCE [LARGE SCALE GENOMIC DNA]</scope>
    <source>
        <strain evidence="7">LSX21</strain>
        <tissue evidence="7">Leaf</tissue>
    </source>
</reference>
<protein>
    <submittedName>
        <fullName evidence="7">Zinc finger, RING-type</fullName>
    </submittedName>
</protein>
<evidence type="ECO:0000256" key="1">
    <source>
        <dbReference type="ARBA" id="ARBA00022723"/>
    </source>
</evidence>
<keyword evidence="5" id="KW-0812">Transmembrane</keyword>
<name>A0AAN8VC70_9MAGN</name>
<evidence type="ECO:0000313" key="7">
    <source>
        <dbReference type="EMBL" id="KAK6931555.1"/>
    </source>
</evidence>
<dbReference type="PANTHER" id="PTHR45969">
    <property type="entry name" value="RING ZINC FINGER PROTEIN-RELATED"/>
    <property type="match status" value="1"/>
</dbReference>
<dbReference type="SMART" id="SM00184">
    <property type="entry name" value="RING"/>
    <property type="match status" value="1"/>
</dbReference>
<dbReference type="AlphaFoldDB" id="A0AAN8VC70"/>
<evidence type="ECO:0000256" key="3">
    <source>
        <dbReference type="ARBA" id="ARBA00022833"/>
    </source>
</evidence>
<dbReference type="InterPro" id="IPR013083">
    <property type="entry name" value="Znf_RING/FYVE/PHD"/>
</dbReference>
<feature type="domain" description="RING-type" evidence="6">
    <location>
        <begin position="101"/>
        <end position="143"/>
    </location>
</feature>
<gene>
    <name evidence="7" type="ORF">RJ641_003348</name>
</gene>
<dbReference type="SUPFAM" id="SSF57850">
    <property type="entry name" value="RING/U-box"/>
    <property type="match status" value="1"/>
</dbReference>
<dbReference type="Pfam" id="PF13639">
    <property type="entry name" value="zf-RING_2"/>
    <property type="match status" value="1"/>
</dbReference>
<keyword evidence="5" id="KW-0472">Membrane</keyword>
<organism evidence="7 8">
    <name type="scientific">Dillenia turbinata</name>
    <dbReference type="NCBI Taxonomy" id="194707"/>
    <lineage>
        <taxon>Eukaryota</taxon>
        <taxon>Viridiplantae</taxon>
        <taxon>Streptophyta</taxon>
        <taxon>Embryophyta</taxon>
        <taxon>Tracheophyta</taxon>
        <taxon>Spermatophyta</taxon>
        <taxon>Magnoliopsida</taxon>
        <taxon>eudicotyledons</taxon>
        <taxon>Gunneridae</taxon>
        <taxon>Pentapetalae</taxon>
        <taxon>Dilleniales</taxon>
        <taxon>Dilleniaceae</taxon>
        <taxon>Dillenia</taxon>
    </lineage>
</organism>
<evidence type="ECO:0000256" key="2">
    <source>
        <dbReference type="ARBA" id="ARBA00022771"/>
    </source>
</evidence>
<dbReference type="InterPro" id="IPR001841">
    <property type="entry name" value="Znf_RING"/>
</dbReference>
<evidence type="ECO:0000259" key="6">
    <source>
        <dbReference type="PROSITE" id="PS50089"/>
    </source>
</evidence>
<feature type="transmembrane region" description="Helical" evidence="5">
    <location>
        <begin position="15"/>
        <end position="35"/>
    </location>
</feature>
<dbReference type="Gene3D" id="3.30.40.10">
    <property type="entry name" value="Zinc/RING finger domain, C3HC4 (zinc finger)"/>
    <property type="match status" value="1"/>
</dbReference>
<accession>A0AAN8VC70</accession>
<keyword evidence="5" id="KW-1133">Transmembrane helix</keyword>
<keyword evidence="1" id="KW-0479">Metal-binding</keyword>